<dbReference type="AlphaFoldDB" id="A0A9W6Z4X9"/>
<dbReference type="Pfam" id="PF00153">
    <property type="entry name" value="Mito_carr"/>
    <property type="match status" value="1"/>
</dbReference>
<dbReference type="Proteomes" id="UP001165063">
    <property type="component" value="Unassembled WGS sequence"/>
</dbReference>
<keyword evidence="8" id="KW-1185">Reference proteome</keyword>
<dbReference type="InterPro" id="IPR018108">
    <property type="entry name" value="MCP_transmembrane"/>
</dbReference>
<evidence type="ECO:0000256" key="5">
    <source>
        <dbReference type="PROSITE-ProRule" id="PRU00282"/>
    </source>
</evidence>
<name>A0A9W6Z4X9_AMBMO</name>
<dbReference type="PROSITE" id="PS50920">
    <property type="entry name" value="SOLCAR"/>
    <property type="match status" value="1"/>
</dbReference>
<dbReference type="OrthoDB" id="1924968at2759"/>
<dbReference type="PANTHER" id="PTHR46181:SF3">
    <property type="entry name" value="MITOCHONDRIAL GLYCINE TRANSPORTER"/>
    <property type="match status" value="1"/>
</dbReference>
<proteinExistence type="inferred from homology"/>
<dbReference type="Gene3D" id="1.50.40.10">
    <property type="entry name" value="Mitochondrial carrier domain"/>
    <property type="match status" value="1"/>
</dbReference>
<dbReference type="SUPFAM" id="SSF103506">
    <property type="entry name" value="Mitochondrial carrier"/>
    <property type="match status" value="1"/>
</dbReference>
<evidence type="ECO:0000256" key="4">
    <source>
        <dbReference type="ARBA" id="ARBA00023136"/>
    </source>
</evidence>
<organism evidence="7 8">
    <name type="scientific">Ambrosiozyma monospora</name>
    <name type="common">Yeast</name>
    <name type="synonym">Endomycopsis monosporus</name>
    <dbReference type="NCBI Taxonomy" id="43982"/>
    <lineage>
        <taxon>Eukaryota</taxon>
        <taxon>Fungi</taxon>
        <taxon>Dikarya</taxon>
        <taxon>Ascomycota</taxon>
        <taxon>Saccharomycotina</taxon>
        <taxon>Pichiomycetes</taxon>
        <taxon>Pichiales</taxon>
        <taxon>Pichiaceae</taxon>
        <taxon>Ambrosiozyma</taxon>
    </lineage>
</organism>
<keyword evidence="6" id="KW-0813">Transport</keyword>
<feature type="repeat" description="Solcar" evidence="5">
    <location>
        <begin position="7"/>
        <end position="83"/>
    </location>
</feature>
<accession>A0A9W6Z4X9</accession>
<evidence type="ECO:0000313" key="8">
    <source>
        <dbReference type="Proteomes" id="UP001165063"/>
    </source>
</evidence>
<comment type="caution">
    <text evidence="7">The sequence shown here is derived from an EMBL/GenBank/DDBJ whole genome shotgun (WGS) entry which is preliminary data.</text>
</comment>
<evidence type="ECO:0000313" key="7">
    <source>
        <dbReference type="EMBL" id="GMG44987.1"/>
    </source>
</evidence>
<comment type="subcellular location">
    <subcellularLocation>
        <location evidence="1">Membrane</location>
        <topology evidence="1">Multi-pass membrane protein</topology>
    </subcellularLocation>
</comment>
<dbReference type="PANTHER" id="PTHR46181">
    <property type="entry name" value="MITOCHONDRIAL GLYCINE TRANSPORTER"/>
    <property type="match status" value="1"/>
</dbReference>
<dbReference type="EMBL" id="BSXU01004523">
    <property type="protein sequence ID" value="GMG44987.1"/>
    <property type="molecule type" value="Genomic_DNA"/>
</dbReference>
<gene>
    <name evidence="7" type="ORF">Amon01_000679500</name>
</gene>
<evidence type="ECO:0000256" key="2">
    <source>
        <dbReference type="ARBA" id="ARBA00022692"/>
    </source>
</evidence>
<dbReference type="GO" id="GO:0016020">
    <property type="term" value="C:membrane"/>
    <property type="evidence" value="ECO:0007669"/>
    <property type="project" value="UniProtKB-SubCell"/>
</dbReference>
<keyword evidence="3" id="KW-1133">Transmembrane helix</keyword>
<keyword evidence="4 5" id="KW-0472">Membrane</keyword>
<dbReference type="GO" id="GO:1904983">
    <property type="term" value="P:glycine import into mitochondrion"/>
    <property type="evidence" value="ECO:0007669"/>
    <property type="project" value="TreeGrafter"/>
</dbReference>
<protein>
    <submittedName>
        <fullName evidence="7">Unnamed protein product</fullName>
    </submittedName>
</protein>
<keyword evidence="2 5" id="KW-0812">Transmembrane</keyword>
<comment type="similarity">
    <text evidence="6">Belongs to the mitochondrial carrier (TC 2.A.29) family.</text>
</comment>
<evidence type="ECO:0000256" key="3">
    <source>
        <dbReference type="ARBA" id="ARBA00022989"/>
    </source>
</evidence>
<evidence type="ECO:0000256" key="6">
    <source>
        <dbReference type="RuleBase" id="RU000488"/>
    </source>
</evidence>
<reference evidence="7" key="1">
    <citation type="submission" date="2023-04" db="EMBL/GenBank/DDBJ databases">
        <title>Ambrosiozyma monospora NBRC 1965.</title>
        <authorList>
            <person name="Ichikawa N."/>
            <person name="Sato H."/>
            <person name="Tonouchi N."/>
        </authorList>
    </citation>
    <scope>NUCLEOTIDE SEQUENCE</scope>
    <source>
        <strain evidence="7">NBRC 1965</strain>
    </source>
</reference>
<dbReference type="GO" id="GO:0015187">
    <property type="term" value="F:glycine transmembrane transporter activity"/>
    <property type="evidence" value="ECO:0007669"/>
    <property type="project" value="TreeGrafter"/>
</dbReference>
<sequence>MSEKKTTRHLIAGFSGGLASAVCLQPLDLIKTRVQQSSSTSILTVFKEVKSVSQLWRGTVPSAIRTSMGSAMYLTSLNMIRITLRQINSYSILIFTSYLITDRKPLHGNDNERNGWIYNDAIHSDQSSI</sequence>
<evidence type="ECO:0000256" key="1">
    <source>
        <dbReference type="ARBA" id="ARBA00004141"/>
    </source>
</evidence>
<dbReference type="GO" id="GO:0005739">
    <property type="term" value="C:mitochondrion"/>
    <property type="evidence" value="ECO:0007669"/>
    <property type="project" value="TreeGrafter"/>
</dbReference>
<dbReference type="InterPro" id="IPR023395">
    <property type="entry name" value="MCP_dom_sf"/>
</dbReference>